<dbReference type="Proteomes" id="UP001064048">
    <property type="component" value="Chromosome 29"/>
</dbReference>
<gene>
    <name evidence="1" type="ORF">MSG28_015743</name>
</gene>
<accession>A0ACC0KBC9</accession>
<organism evidence="1 2">
    <name type="scientific">Choristoneura fumiferana</name>
    <name type="common">Spruce budworm moth</name>
    <name type="synonym">Archips fumiferana</name>
    <dbReference type="NCBI Taxonomy" id="7141"/>
    <lineage>
        <taxon>Eukaryota</taxon>
        <taxon>Metazoa</taxon>
        <taxon>Ecdysozoa</taxon>
        <taxon>Arthropoda</taxon>
        <taxon>Hexapoda</taxon>
        <taxon>Insecta</taxon>
        <taxon>Pterygota</taxon>
        <taxon>Neoptera</taxon>
        <taxon>Endopterygota</taxon>
        <taxon>Lepidoptera</taxon>
        <taxon>Glossata</taxon>
        <taxon>Ditrysia</taxon>
        <taxon>Tortricoidea</taxon>
        <taxon>Tortricidae</taxon>
        <taxon>Tortricinae</taxon>
        <taxon>Choristoneura</taxon>
    </lineage>
</organism>
<proteinExistence type="predicted"/>
<comment type="caution">
    <text evidence="1">The sequence shown here is derived from an EMBL/GenBank/DDBJ whole genome shotgun (WGS) entry which is preliminary data.</text>
</comment>
<evidence type="ECO:0000313" key="2">
    <source>
        <dbReference type="Proteomes" id="UP001064048"/>
    </source>
</evidence>
<dbReference type="EMBL" id="CM046129">
    <property type="protein sequence ID" value="KAI8433768.1"/>
    <property type="molecule type" value="Genomic_DNA"/>
</dbReference>
<keyword evidence="2" id="KW-1185">Reference proteome</keyword>
<sequence>MFFPDLPVVKLELGANLDASKVVEGSDRVSRRAAGAYVCSARNALGEGSSDKLMLDVKYKPSAVKACEITNVTYDSLTLNCTPGHDGGIRQSFLLEVVDMSTGVHLANVSSDEPEFQVSVGVIAATTAVSATVFCCRHCNKKNSKNEKDKRQQDETSNIPLTGTKESDSVDSLVEYRVRPTYQPNMPMANLGPSIQSLGPMSSLGVPNVGQDCHRPPYDKLPAEQLMPPELYATPPPSLYSNPRNPLNLAQMPELEHRFHMEPRLTMDSRSCSNSPPVRFNTDNSNSMAQKPNDPKQSATKSTDMSLEPVKMGSQECG</sequence>
<name>A0ACC0KBC9_CHOFU</name>
<protein>
    <submittedName>
        <fullName evidence="1">Uncharacterized protein</fullName>
    </submittedName>
</protein>
<reference evidence="1 2" key="1">
    <citation type="journal article" date="2022" name="Genome Biol. Evol.">
        <title>The Spruce Budworm Genome: Reconstructing the Evolutionary History of Antifreeze Proteins.</title>
        <authorList>
            <person name="Beliveau C."/>
            <person name="Gagne P."/>
            <person name="Picq S."/>
            <person name="Vernygora O."/>
            <person name="Keeling C.I."/>
            <person name="Pinkney K."/>
            <person name="Doucet D."/>
            <person name="Wen F."/>
            <person name="Johnston J.S."/>
            <person name="Maaroufi H."/>
            <person name="Boyle B."/>
            <person name="Laroche J."/>
            <person name="Dewar K."/>
            <person name="Juretic N."/>
            <person name="Blackburn G."/>
            <person name="Nisole A."/>
            <person name="Brunet B."/>
            <person name="Brandao M."/>
            <person name="Lumley L."/>
            <person name="Duan J."/>
            <person name="Quan G."/>
            <person name="Lucarotti C.J."/>
            <person name="Roe A.D."/>
            <person name="Sperling F.A.H."/>
            <person name="Levesque R.C."/>
            <person name="Cusson M."/>
        </authorList>
    </citation>
    <scope>NUCLEOTIDE SEQUENCE [LARGE SCALE GENOMIC DNA]</scope>
    <source>
        <strain evidence="1">Glfc:IPQL:Cfum</strain>
    </source>
</reference>
<evidence type="ECO:0000313" key="1">
    <source>
        <dbReference type="EMBL" id="KAI8433768.1"/>
    </source>
</evidence>